<dbReference type="RefSeq" id="WP_240832190.1">
    <property type="nucleotide sequence ID" value="NZ_JAKWBL010000004.1"/>
</dbReference>
<keyword evidence="2" id="KW-1133">Transmembrane helix</keyword>
<dbReference type="EMBL" id="JAKWBL010000004">
    <property type="protein sequence ID" value="MCH5600180.1"/>
    <property type="molecule type" value="Genomic_DNA"/>
</dbReference>
<dbReference type="SUPFAM" id="SSF82866">
    <property type="entry name" value="Multidrug efflux transporter AcrB transmembrane domain"/>
    <property type="match status" value="1"/>
</dbReference>
<dbReference type="PANTHER" id="PTHR33406:SF6">
    <property type="entry name" value="MEMBRANE PROTEIN YDGH-RELATED"/>
    <property type="match status" value="1"/>
</dbReference>
<dbReference type="Proteomes" id="UP001202248">
    <property type="component" value="Unassembled WGS sequence"/>
</dbReference>
<reference evidence="3 4" key="1">
    <citation type="submission" date="2022-02" db="EMBL/GenBank/DDBJ databases">
        <authorList>
            <person name="Min J."/>
        </authorList>
    </citation>
    <scope>NUCLEOTIDE SEQUENCE [LARGE SCALE GENOMIC DNA]</scope>
    <source>
        <strain evidence="3 4">GR10-1</strain>
    </source>
</reference>
<dbReference type="InterPro" id="IPR050545">
    <property type="entry name" value="Mycobact_MmpL"/>
</dbReference>
<dbReference type="PANTHER" id="PTHR33406">
    <property type="entry name" value="MEMBRANE PROTEIN MJ1562-RELATED"/>
    <property type="match status" value="1"/>
</dbReference>
<keyword evidence="2" id="KW-0472">Membrane</keyword>
<sequence>MVSRMGIVTLFCNVAAGIGFAVFALTKSAILKEFGVVAGINIMLLFFISLILIPIALFFLPPPKEKHTKYLHNARLNRWLDRLERWSLSHRKQIYIVTTLLVVVAAIGAFRLQSNAYMVDDVPKTDKIYTDLKFFEKNFKGVMPLEIVIDTKKKYGVTRNFKNLVKIDSFSQYLASRPEIARPLSIVEGLKFAKQAFYEGDSSNYSMPSEFDLPGLAQYLNMNTGSTENSGNDDSFTKLVSRFMDSTKQEARLSVNMADIGTHALPELLSGIQKRADEIFPKDDYTVSLTGSSIAFLEGGVLLSTA</sequence>
<evidence type="ECO:0000256" key="1">
    <source>
        <dbReference type="ARBA" id="ARBA00010157"/>
    </source>
</evidence>
<keyword evidence="4" id="KW-1185">Reference proteome</keyword>
<feature type="transmembrane region" description="Helical" evidence="2">
    <location>
        <begin position="38"/>
        <end position="60"/>
    </location>
</feature>
<evidence type="ECO:0000256" key="2">
    <source>
        <dbReference type="SAM" id="Phobius"/>
    </source>
</evidence>
<comment type="similarity">
    <text evidence="1">Belongs to the resistance-nodulation-cell division (RND) (TC 2.A.6) family. MmpL subfamily.</text>
</comment>
<keyword evidence="2" id="KW-0812">Transmembrane</keyword>
<evidence type="ECO:0000313" key="4">
    <source>
        <dbReference type="Proteomes" id="UP001202248"/>
    </source>
</evidence>
<evidence type="ECO:0000313" key="3">
    <source>
        <dbReference type="EMBL" id="MCH5600180.1"/>
    </source>
</evidence>
<name>A0ABS9SP85_9BACT</name>
<evidence type="ECO:0008006" key="5">
    <source>
        <dbReference type="Google" id="ProtNLM"/>
    </source>
</evidence>
<comment type="caution">
    <text evidence="3">The sequence shown here is derived from an EMBL/GenBank/DDBJ whole genome shotgun (WGS) entry which is preliminary data.</text>
</comment>
<feature type="transmembrane region" description="Helical" evidence="2">
    <location>
        <begin position="94"/>
        <end position="112"/>
    </location>
</feature>
<accession>A0ABS9SP85</accession>
<gene>
    <name evidence="3" type="ORF">MKP09_20785</name>
</gene>
<protein>
    <recommendedName>
        <fullName evidence="5">RND transporter</fullName>
    </recommendedName>
</protein>
<organism evidence="3 4">
    <name type="scientific">Niabella ginsengisoli</name>
    <dbReference type="NCBI Taxonomy" id="522298"/>
    <lineage>
        <taxon>Bacteria</taxon>
        <taxon>Pseudomonadati</taxon>
        <taxon>Bacteroidota</taxon>
        <taxon>Chitinophagia</taxon>
        <taxon>Chitinophagales</taxon>
        <taxon>Chitinophagaceae</taxon>
        <taxon>Niabella</taxon>
    </lineage>
</organism>
<proteinExistence type="inferred from homology"/>
<feature type="transmembrane region" description="Helical" evidence="2">
    <location>
        <begin position="7"/>
        <end position="26"/>
    </location>
</feature>